<dbReference type="Proteomes" id="UP000191004">
    <property type="component" value="Unassembled WGS sequence"/>
</dbReference>
<comment type="caution">
    <text evidence="1">The sequence shown here is derived from an EMBL/GenBank/DDBJ whole genome shotgun (WGS) entry which is preliminary data.</text>
</comment>
<protein>
    <submittedName>
        <fullName evidence="1">Uncharacterized protein</fullName>
    </submittedName>
</protein>
<proteinExistence type="predicted"/>
<gene>
    <name evidence="1" type="ORF">A0O28_0006750</name>
</gene>
<accession>A0A1T3CHZ6</accession>
<keyword evidence="2" id="KW-1185">Reference proteome</keyword>
<sequence length="376" mass="41919">MALQSSPGPYTKVVNDTGLDHEDIAPAIISVTIQKSGNKRRGTNKGMAGAGLYAALLGTAGFASPPSLSSTSWTVGIIGLLLAGQSTHDISQTDDSKSHSRVLYLGDAASHAVDERSTNEIVMYRAYMDGNTLKITEYFVPSVGSFLYNASDIIKGCTHGVTVNREVKDLFTFTFPEPQVIRLYRYISIRGLSPTPSFGTDGSELPSNGLLKQGSLVWYDADGKFLAQWDGDKQEEVVDRFGAGWFDPNNKAIRRNLVSFVQEMKPQLSSNMTILHLSDKLNTPVLVLNNWRVSDTGDRAANVATQEEVMRFIKSDQRNWDWGYQWDSNGDIYPCSSPYYYREDYMTRSEDSHLFFPLTDKDWTYTTMIVKKDEGT</sequence>
<dbReference type="EMBL" id="LVVK01000017">
    <property type="protein sequence ID" value="OPB40595.1"/>
    <property type="molecule type" value="Genomic_DNA"/>
</dbReference>
<dbReference type="AlphaFoldDB" id="A0A1T3CHZ6"/>
<organism evidence="1 2">
    <name type="scientific">Trichoderma guizhouense</name>
    <dbReference type="NCBI Taxonomy" id="1491466"/>
    <lineage>
        <taxon>Eukaryota</taxon>
        <taxon>Fungi</taxon>
        <taxon>Dikarya</taxon>
        <taxon>Ascomycota</taxon>
        <taxon>Pezizomycotina</taxon>
        <taxon>Sordariomycetes</taxon>
        <taxon>Hypocreomycetidae</taxon>
        <taxon>Hypocreales</taxon>
        <taxon>Hypocreaceae</taxon>
        <taxon>Trichoderma</taxon>
    </lineage>
</organism>
<dbReference type="OrthoDB" id="4887702at2759"/>
<evidence type="ECO:0000313" key="1">
    <source>
        <dbReference type="EMBL" id="OPB40595.1"/>
    </source>
</evidence>
<evidence type="ECO:0000313" key="2">
    <source>
        <dbReference type="Proteomes" id="UP000191004"/>
    </source>
</evidence>
<reference evidence="1 2" key="1">
    <citation type="submission" date="2016-04" db="EMBL/GenBank/DDBJ databases">
        <title>Multiple horizontal gene transfer events from other fungi enriched the ability of the initially mycotrophic fungus Trichoderma (Ascomycota) to feed on dead plant biomass.</title>
        <authorList>
            <person name="Atanasova L."/>
            <person name="Chenthamara K."/>
            <person name="Zhang J."/>
            <person name="Grujic M."/>
            <person name="Henrissat B."/>
            <person name="Kuo A."/>
            <person name="Aertz A."/>
            <person name="Salamov A."/>
            <person name="Lipzen A."/>
            <person name="Labutti K."/>
            <person name="Barry K."/>
            <person name="Miao Y."/>
            <person name="Rahimi M.J."/>
            <person name="Shen Q."/>
            <person name="Grigoriev I.V."/>
            <person name="Kubicek C.P."/>
            <person name="Druzhinina I.S."/>
        </authorList>
    </citation>
    <scope>NUCLEOTIDE SEQUENCE [LARGE SCALE GENOMIC DNA]</scope>
    <source>
        <strain evidence="1 2">NJAU 4742</strain>
    </source>
</reference>
<name>A0A1T3CHZ6_9HYPO</name>